<dbReference type="GO" id="GO:0016887">
    <property type="term" value="F:ATP hydrolysis activity"/>
    <property type="evidence" value="ECO:0007669"/>
    <property type="project" value="InterPro"/>
</dbReference>
<keyword evidence="6" id="KW-1185">Reference proteome</keyword>
<dbReference type="SMART" id="SM00382">
    <property type="entry name" value="AAA"/>
    <property type="match status" value="1"/>
</dbReference>
<dbReference type="Pfam" id="PF08402">
    <property type="entry name" value="TOBE_2"/>
    <property type="match status" value="1"/>
</dbReference>
<evidence type="ECO:0000256" key="2">
    <source>
        <dbReference type="ARBA" id="ARBA00022741"/>
    </source>
</evidence>
<evidence type="ECO:0000256" key="3">
    <source>
        <dbReference type="ARBA" id="ARBA00022840"/>
    </source>
</evidence>
<dbReference type="InterPro" id="IPR003439">
    <property type="entry name" value="ABC_transporter-like_ATP-bd"/>
</dbReference>
<keyword evidence="3" id="KW-0067">ATP-binding</keyword>
<evidence type="ECO:0000256" key="1">
    <source>
        <dbReference type="ARBA" id="ARBA00022448"/>
    </source>
</evidence>
<dbReference type="InterPro" id="IPR027417">
    <property type="entry name" value="P-loop_NTPase"/>
</dbReference>
<evidence type="ECO:0000259" key="4">
    <source>
        <dbReference type="PROSITE" id="PS50893"/>
    </source>
</evidence>
<dbReference type="EMBL" id="AZHW01001357">
    <property type="protein sequence ID" value="ETW92857.1"/>
    <property type="molecule type" value="Genomic_DNA"/>
</dbReference>
<organism evidence="5 6">
    <name type="scientific">Entotheonella factor</name>
    <dbReference type="NCBI Taxonomy" id="1429438"/>
    <lineage>
        <taxon>Bacteria</taxon>
        <taxon>Pseudomonadati</taxon>
        <taxon>Nitrospinota/Tectimicrobiota group</taxon>
        <taxon>Candidatus Tectimicrobiota</taxon>
        <taxon>Candidatus Entotheonellia</taxon>
        <taxon>Candidatus Entotheonellales</taxon>
        <taxon>Candidatus Entotheonellaceae</taxon>
        <taxon>Candidatus Entotheonella</taxon>
    </lineage>
</organism>
<dbReference type="PANTHER" id="PTHR43875:SF1">
    <property type="entry name" value="OSMOPROTECTIVE COMPOUNDS UPTAKE ATP-BINDING PROTEIN GGTA"/>
    <property type="match status" value="1"/>
</dbReference>
<dbReference type="InterPro" id="IPR015855">
    <property type="entry name" value="ABC_transpr_MalK-like"/>
</dbReference>
<dbReference type="GO" id="GO:0055052">
    <property type="term" value="C:ATP-binding cassette (ABC) transporter complex, substrate-binding subunit-containing"/>
    <property type="evidence" value="ECO:0007669"/>
    <property type="project" value="TreeGrafter"/>
</dbReference>
<evidence type="ECO:0000313" key="5">
    <source>
        <dbReference type="EMBL" id="ETW92857.1"/>
    </source>
</evidence>
<protein>
    <recommendedName>
        <fullName evidence="4">ABC transporter domain-containing protein</fullName>
    </recommendedName>
</protein>
<dbReference type="Gene3D" id="2.40.50.100">
    <property type="match status" value="1"/>
</dbReference>
<sequence length="357" mass="38624">MACIVLENLVKTFAPNVTAVAGINLEIVDGEFMIFVGPSGCGKTTTLNMISGLEQPTSGNVMIGGEVVNDIEPGDRGLGMVFQNLALFPHMTVFENIAFGLRVQKVPQAQIHQRVTQAAETFRIAHLLSNKPAQCSGGEAQRVALARTTITHPDVLLLDEPLSSLDAKLRVEMRTELKSLHERLGSTFVYVTHDQAEAMTMADRITVMQFGRIQQLGTPLEIYRQPANLFVASFFGMPAMNTIQGQVDNHGAHKFRAHQLDLALPEKAVPDIVLGRDVHLGVRAEHVVLGSSGVPGKVTLTEPLGDTTLVFFDYGGDTPLVAKVDGDCVYRAGDPIHFSCNPSGVLFFDAHDGTRLG</sequence>
<keyword evidence="2" id="KW-0547">Nucleotide-binding</keyword>
<name>W4L493_ENTF1</name>
<dbReference type="InterPro" id="IPR012340">
    <property type="entry name" value="NA-bd_OB-fold"/>
</dbReference>
<dbReference type="SUPFAM" id="SSF52540">
    <property type="entry name" value="P-loop containing nucleoside triphosphate hydrolases"/>
    <property type="match status" value="1"/>
</dbReference>
<dbReference type="InterPro" id="IPR047641">
    <property type="entry name" value="ABC_transpr_MalK/UgpC-like"/>
</dbReference>
<comment type="caution">
    <text evidence="5">The sequence shown here is derived from an EMBL/GenBank/DDBJ whole genome shotgun (WGS) entry which is preliminary data.</text>
</comment>
<dbReference type="AlphaFoldDB" id="W4L493"/>
<proteinExistence type="predicted"/>
<reference evidence="5 6" key="1">
    <citation type="journal article" date="2014" name="Nature">
        <title>An environmental bacterial taxon with a large and distinct metabolic repertoire.</title>
        <authorList>
            <person name="Wilson M.C."/>
            <person name="Mori T."/>
            <person name="Ruckert C."/>
            <person name="Uria A.R."/>
            <person name="Helf M.J."/>
            <person name="Takada K."/>
            <person name="Gernert C."/>
            <person name="Steffens U.A."/>
            <person name="Heycke N."/>
            <person name="Schmitt S."/>
            <person name="Rinke C."/>
            <person name="Helfrich E.J."/>
            <person name="Brachmann A.O."/>
            <person name="Gurgui C."/>
            <person name="Wakimoto T."/>
            <person name="Kracht M."/>
            <person name="Crusemann M."/>
            <person name="Hentschel U."/>
            <person name="Abe I."/>
            <person name="Matsunaga S."/>
            <person name="Kalinowski J."/>
            <person name="Takeyama H."/>
            <person name="Piel J."/>
        </authorList>
    </citation>
    <scope>NUCLEOTIDE SEQUENCE [LARGE SCALE GENOMIC DNA]</scope>
    <source>
        <strain evidence="6">TSY1</strain>
    </source>
</reference>
<dbReference type="FunFam" id="3.40.50.300:FF:000042">
    <property type="entry name" value="Maltose/maltodextrin ABC transporter, ATP-binding protein"/>
    <property type="match status" value="1"/>
</dbReference>
<dbReference type="GO" id="GO:0005524">
    <property type="term" value="F:ATP binding"/>
    <property type="evidence" value="ECO:0007669"/>
    <property type="project" value="UniProtKB-KW"/>
</dbReference>
<dbReference type="PROSITE" id="PS00211">
    <property type="entry name" value="ABC_TRANSPORTER_1"/>
    <property type="match status" value="1"/>
</dbReference>
<dbReference type="Gene3D" id="3.40.50.300">
    <property type="entry name" value="P-loop containing nucleotide triphosphate hydrolases"/>
    <property type="match status" value="1"/>
</dbReference>
<dbReference type="InterPro" id="IPR008995">
    <property type="entry name" value="Mo/tungstate-bd_C_term_dom"/>
</dbReference>
<dbReference type="PROSITE" id="PS50893">
    <property type="entry name" value="ABC_TRANSPORTER_2"/>
    <property type="match status" value="1"/>
</dbReference>
<dbReference type="GO" id="GO:0140359">
    <property type="term" value="F:ABC-type transporter activity"/>
    <property type="evidence" value="ECO:0007669"/>
    <property type="project" value="InterPro"/>
</dbReference>
<accession>W4L493</accession>
<dbReference type="Gene3D" id="2.40.50.140">
    <property type="entry name" value="Nucleic acid-binding proteins"/>
    <property type="match status" value="1"/>
</dbReference>
<gene>
    <name evidence="5" type="ORF">ETSY1_41800</name>
</gene>
<dbReference type="InterPro" id="IPR013611">
    <property type="entry name" value="Transp-assoc_OB_typ2"/>
</dbReference>
<dbReference type="InterPro" id="IPR017871">
    <property type="entry name" value="ABC_transporter-like_CS"/>
</dbReference>
<evidence type="ECO:0000313" key="6">
    <source>
        <dbReference type="Proteomes" id="UP000019141"/>
    </source>
</evidence>
<dbReference type="GO" id="GO:0008643">
    <property type="term" value="P:carbohydrate transport"/>
    <property type="evidence" value="ECO:0007669"/>
    <property type="project" value="InterPro"/>
</dbReference>
<dbReference type="PATRIC" id="fig|1429438.4.peg.7822"/>
<feature type="domain" description="ABC transporter" evidence="4">
    <location>
        <begin position="4"/>
        <end position="235"/>
    </location>
</feature>
<dbReference type="Pfam" id="PF00005">
    <property type="entry name" value="ABC_tran"/>
    <property type="match status" value="1"/>
</dbReference>
<dbReference type="PANTHER" id="PTHR43875">
    <property type="entry name" value="MALTODEXTRIN IMPORT ATP-BINDING PROTEIN MSMX"/>
    <property type="match status" value="1"/>
</dbReference>
<dbReference type="HOGENOM" id="CLU_000604_1_1_7"/>
<dbReference type="CDD" id="cd03301">
    <property type="entry name" value="ABC_MalK_N"/>
    <property type="match status" value="1"/>
</dbReference>
<dbReference type="InterPro" id="IPR003593">
    <property type="entry name" value="AAA+_ATPase"/>
</dbReference>
<keyword evidence="1" id="KW-0813">Transport</keyword>
<dbReference type="Proteomes" id="UP000019141">
    <property type="component" value="Unassembled WGS sequence"/>
</dbReference>
<dbReference type="SUPFAM" id="SSF50331">
    <property type="entry name" value="MOP-like"/>
    <property type="match status" value="1"/>
</dbReference>